<accession>A0A9J9Q793</accession>
<proteinExistence type="predicted"/>
<dbReference type="RefSeq" id="WP_013722625.1">
    <property type="nucleotide sequence ID" value="NC_011992.1"/>
</dbReference>
<organism evidence="1 2">
    <name type="scientific">Acidovorax ebreus (strain TPSY)</name>
    <name type="common">Diaphorobacter sp. (strain TPSY)</name>
    <dbReference type="NCBI Taxonomy" id="535289"/>
    <lineage>
        <taxon>Bacteria</taxon>
        <taxon>Pseudomonadati</taxon>
        <taxon>Pseudomonadota</taxon>
        <taxon>Betaproteobacteria</taxon>
        <taxon>Burkholderiales</taxon>
        <taxon>Comamonadaceae</taxon>
        <taxon>Diaphorobacter</taxon>
    </lineage>
</organism>
<reference evidence="1 2" key="1">
    <citation type="journal article" date="2010" name="J. Bacteriol.">
        <title>Completed genome sequence of the anaerobic iron-oxidizing bacterium Acidovorax ebreus strain TPSY.</title>
        <authorList>
            <person name="Byrne-Bailey K.G."/>
            <person name="Weber K.A."/>
            <person name="Chair A.H."/>
            <person name="Bose S."/>
            <person name="Knox T."/>
            <person name="Spanbauer T.L."/>
            <person name="Chertkov O."/>
            <person name="Coates J.D."/>
        </authorList>
    </citation>
    <scope>NUCLEOTIDE SEQUENCE [LARGE SCALE GENOMIC DNA]</scope>
    <source>
        <strain evidence="1 2">TPSY</strain>
    </source>
</reference>
<gene>
    <name evidence="1" type="ordered locus">Dtpsy_2174</name>
</gene>
<sequence>MNVTLNAEQRLYVIPCGDGYTCLGFDNARSHADQIAARLQRPDLAFATSDHGSLDGYAKYQAAIAAWGRSQLTLQTYFDPGTDPKAARALEICRRDGCKVRLVQGDTATGRCWLDEHDVVGRIGRSGGMMKVPLLIEAGADGGGTAILTNCLLRLIDWESGRDLYRHPVYRTPDLTIRKDRDKTDRPWQVLHDGTVVACFADIGKAGGYLAFMCGEIVEPRVFQ</sequence>
<dbReference type="Proteomes" id="UP000000450">
    <property type="component" value="Chromosome"/>
</dbReference>
<dbReference type="KEGG" id="dia:Dtpsy_2174"/>
<dbReference type="EMBL" id="CP001392">
    <property type="protein sequence ID" value="ACM33619.1"/>
    <property type="molecule type" value="Genomic_DNA"/>
</dbReference>
<name>A0A9J9Q793_ACIET</name>
<evidence type="ECO:0000313" key="1">
    <source>
        <dbReference type="EMBL" id="ACM33619.1"/>
    </source>
</evidence>
<evidence type="ECO:0000313" key="2">
    <source>
        <dbReference type="Proteomes" id="UP000000450"/>
    </source>
</evidence>
<protein>
    <submittedName>
        <fullName evidence="1">Uncharacterized protein</fullName>
    </submittedName>
</protein>
<keyword evidence="2" id="KW-1185">Reference proteome</keyword>
<dbReference type="AlphaFoldDB" id="A0A9J9Q793"/>